<dbReference type="AlphaFoldDB" id="B4IRG6"/>
<organism evidence="8">
    <name type="scientific">Drosophila persimilis</name>
    <name type="common">Fruit fly</name>
    <dbReference type="NCBI Taxonomy" id="7234"/>
    <lineage>
        <taxon>Eukaryota</taxon>
        <taxon>Metazoa</taxon>
        <taxon>Ecdysozoa</taxon>
        <taxon>Arthropoda</taxon>
        <taxon>Hexapoda</taxon>
        <taxon>Insecta</taxon>
        <taxon>Pterygota</taxon>
        <taxon>Neoptera</taxon>
        <taxon>Endopterygota</taxon>
        <taxon>Diptera</taxon>
        <taxon>Brachycera</taxon>
        <taxon>Muscomorpha</taxon>
        <taxon>Ephydroidea</taxon>
        <taxon>Drosophilidae</taxon>
        <taxon>Drosophila</taxon>
        <taxon>Sophophora</taxon>
    </lineage>
</organism>
<accession>B4IRG6</accession>
<protein>
    <submittedName>
        <fullName evidence="7">GL13195</fullName>
    </submittedName>
</protein>
<evidence type="ECO:0000256" key="5">
    <source>
        <dbReference type="ARBA" id="ARBA00023136"/>
    </source>
</evidence>
<dbReference type="HOGENOM" id="CLU_096548_1_0_1"/>
<evidence type="ECO:0000313" key="8">
    <source>
        <dbReference type="Proteomes" id="UP000008744"/>
    </source>
</evidence>
<evidence type="ECO:0000256" key="2">
    <source>
        <dbReference type="ARBA" id="ARBA00006208"/>
    </source>
</evidence>
<dbReference type="PANTHER" id="PTHR43461:SF1">
    <property type="entry name" value="TRANSMEMBRANE PROTEIN 256"/>
    <property type="match status" value="1"/>
</dbReference>
<dbReference type="PANTHER" id="PTHR43461">
    <property type="entry name" value="TRANSMEMBRANE PROTEIN 256"/>
    <property type="match status" value="1"/>
</dbReference>
<keyword evidence="4 6" id="KW-1133">Transmembrane helix</keyword>
<dbReference type="OMA" id="MQAVISY"/>
<feature type="transmembrane region" description="Helical" evidence="6">
    <location>
        <begin position="135"/>
        <end position="156"/>
    </location>
</feature>
<dbReference type="eggNOG" id="KOG3472">
    <property type="taxonomic scope" value="Eukaryota"/>
</dbReference>
<evidence type="ECO:0000256" key="6">
    <source>
        <dbReference type="SAM" id="Phobius"/>
    </source>
</evidence>
<sequence length="183" mass="20131">MSLEDSLNNIGLGNPVMQAARSYGSALIHAIGITPEQGKMILKETQTLGSVVSKYVWPGYLAEHYSRAVITTLCVLPGLSGTSAILMGAYSSYLLEDIKDPLEQMRSEAYADGAIRMHLWHAFAMMAMPLVHYPVLTGTLMTTGALIYSGSFYYYALTGKQRIRTYPTIGVFFLIAAWMSLIM</sequence>
<comment type="similarity">
    <text evidence="2">Belongs to the TMEM256 family.</text>
</comment>
<keyword evidence="8" id="KW-1185">Reference proteome</keyword>
<dbReference type="PhylomeDB" id="B4IRG6"/>
<evidence type="ECO:0000256" key="4">
    <source>
        <dbReference type="ARBA" id="ARBA00022989"/>
    </source>
</evidence>
<dbReference type="Pfam" id="PF04241">
    <property type="entry name" value="DUF423"/>
    <property type="match status" value="1"/>
</dbReference>
<dbReference type="KEGG" id="dpe:6604313"/>
<evidence type="ECO:0000313" key="7">
    <source>
        <dbReference type="EMBL" id="EDW36554.1"/>
    </source>
</evidence>
<comment type="subcellular location">
    <subcellularLocation>
        <location evidence="1">Membrane</location>
        <topology evidence="1">Multi-pass membrane protein</topology>
    </subcellularLocation>
</comment>
<name>B4IRG6_DROPE</name>
<dbReference type="OrthoDB" id="269173at2759"/>
<keyword evidence="5 6" id="KW-0472">Membrane</keyword>
<keyword evidence="3 6" id="KW-0812">Transmembrane</keyword>
<feature type="transmembrane region" description="Helical" evidence="6">
    <location>
        <begin position="68"/>
        <end position="90"/>
    </location>
</feature>
<evidence type="ECO:0000256" key="3">
    <source>
        <dbReference type="ARBA" id="ARBA00022692"/>
    </source>
</evidence>
<dbReference type="GO" id="GO:0016020">
    <property type="term" value="C:membrane"/>
    <property type="evidence" value="ECO:0007669"/>
    <property type="project" value="UniProtKB-SubCell"/>
</dbReference>
<dbReference type="InterPro" id="IPR006696">
    <property type="entry name" value="DUF423"/>
</dbReference>
<reference evidence="7 8" key="1">
    <citation type="journal article" date="2007" name="Nature">
        <title>Evolution of genes and genomes on the Drosophila phylogeny.</title>
        <authorList>
            <consortium name="Drosophila 12 Genomes Consortium"/>
            <person name="Clark A.G."/>
            <person name="Eisen M.B."/>
            <person name="Smith D.R."/>
            <person name="Bergman C.M."/>
            <person name="Oliver B."/>
            <person name="Markow T.A."/>
            <person name="Kaufman T.C."/>
            <person name="Kellis M."/>
            <person name="Gelbart W."/>
            <person name="Iyer V.N."/>
            <person name="Pollard D.A."/>
            <person name="Sackton T.B."/>
            <person name="Larracuente A.M."/>
            <person name="Singh N.D."/>
            <person name="Abad J.P."/>
            <person name="Abt D.N."/>
            <person name="Adryan B."/>
            <person name="Aguade M."/>
            <person name="Akashi H."/>
            <person name="Anderson W.W."/>
            <person name="Aquadro C.F."/>
            <person name="Ardell D.H."/>
            <person name="Arguello R."/>
            <person name="Artieri C.G."/>
            <person name="Barbash D.A."/>
            <person name="Barker D."/>
            <person name="Barsanti P."/>
            <person name="Batterham P."/>
            <person name="Batzoglou S."/>
            <person name="Begun D."/>
            <person name="Bhutkar A."/>
            <person name="Blanco E."/>
            <person name="Bosak S.A."/>
            <person name="Bradley R.K."/>
            <person name="Brand A.D."/>
            <person name="Brent M.R."/>
            <person name="Brooks A.N."/>
            <person name="Brown R.H."/>
            <person name="Butlin R.K."/>
            <person name="Caggese C."/>
            <person name="Calvi B.R."/>
            <person name="Bernardo de Carvalho A."/>
            <person name="Caspi A."/>
            <person name="Castrezana S."/>
            <person name="Celniker S.E."/>
            <person name="Chang J.L."/>
            <person name="Chapple C."/>
            <person name="Chatterji S."/>
            <person name="Chinwalla A."/>
            <person name="Civetta A."/>
            <person name="Clifton S.W."/>
            <person name="Comeron J.M."/>
            <person name="Costello J.C."/>
            <person name="Coyne J.A."/>
            <person name="Daub J."/>
            <person name="David R.G."/>
            <person name="Delcher A.L."/>
            <person name="Delehaunty K."/>
            <person name="Do C.B."/>
            <person name="Ebling H."/>
            <person name="Edwards K."/>
            <person name="Eickbush T."/>
            <person name="Evans J.D."/>
            <person name="Filipski A."/>
            <person name="Findeiss S."/>
            <person name="Freyhult E."/>
            <person name="Fulton L."/>
            <person name="Fulton R."/>
            <person name="Garcia A.C."/>
            <person name="Gardiner A."/>
            <person name="Garfield D.A."/>
            <person name="Garvin B.E."/>
            <person name="Gibson G."/>
            <person name="Gilbert D."/>
            <person name="Gnerre S."/>
            <person name="Godfrey J."/>
            <person name="Good R."/>
            <person name="Gotea V."/>
            <person name="Gravely B."/>
            <person name="Greenberg A.J."/>
            <person name="Griffiths-Jones S."/>
            <person name="Gross S."/>
            <person name="Guigo R."/>
            <person name="Gustafson E.A."/>
            <person name="Haerty W."/>
            <person name="Hahn M.W."/>
            <person name="Halligan D.L."/>
            <person name="Halpern A.L."/>
            <person name="Halter G.M."/>
            <person name="Han M.V."/>
            <person name="Heger A."/>
            <person name="Hillier L."/>
            <person name="Hinrichs A.S."/>
            <person name="Holmes I."/>
            <person name="Hoskins R.A."/>
            <person name="Hubisz M.J."/>
            <person name="Hultmark D."/>
            <person name="Huntley M.A."/>
            <person name="Jaffe D.B."/>
            <person name="Jagadeeshan S."/>
            <person name="Jeck W.R."/>
            <person name="Johnson J."/>
            <person name="Jones C.D."/>
            <person name="Jordan W.C."/>
            <person name="Karpen G.H."/>
            <person name="Kataoka E."/>
            <person name="Keightley P.D."/>
            <person name="Kheradpour P."/>
            <person name="Kirkness E.F."/>
            <person name="Koerich L.B."/>
            <person name="Kristiansen K."/>
            <person name="Kudrna D."/>
            <person name="Kulathinal R.J."/>
            <person name="Kumar S."/>
            <person name="Kwok R."/>
            <person name="Lander E."/>
            <person name="Langley C.H."/>
            <person name="Lapoint R."/>
            <person name="Lazzaro B.P."/>
            <person name="Lee S.J."/>
            <person name="Levesque L."/>
            <person name="Li R."/>
            <person name="Lin C.F."/>
            <person name="Lin M.F."/>
            <person name="Lindblad-Toh K."/>
            <person name="Llopart A."/>
            <person name="Long M."/>
            <person name="Low L."/>
            <person name="Lozovsky E."/>
            <person name="Lu J."/>
            <person name="Luo M."/>
            <person name="Machado C.A."/>
            <person name="Makalowski W."/>
            <person name="Marzo M."/>
            <person name="Matsuda M."/>
            <person name="Matzkin L."/>
            <person name="McAllister B."/>
            <person name="McBride C.S."/>
            <person name="McKernan B."/>
            <person name="McKernan K."/>
            <person name="Mendez-Lago M."/>
            <person name="Minx P."/>
            <person name="Mollenhauer M.U."/>
            <person name="Montooth K."/>
            <person name="Mount S.M."/>
            <person name="Mu X."/>
            <person name="Myers E."/>
            <person name="Negre B."/>
            <person name="Newfeld S."/>
            <person name="Nielsen R."/>
            <person name="Noor M.A."/>
            <person name="O'Grady P."/>
            <person name="Pachter L."/>
            <person name="Papaceit M."/>
            <person name="Parisi M.J."/>
            <person name="Parisi M."/>
            <person name="Parts L."/>
            <person name="Pedersen J.S."/>
            <person name="Pesole G."/>
            <person name="Phillippy A.M."/>
            <person name="Ponting C.P."/>
            <person name="Pop M."/>
            <person name="Porcelli D."/>
            <person name="Powell J.R."/>
            <person name="Prohaska S."/>
            <person name="Pruitt K."/>
            <person name="Puig M."/>
            <person name="Quesneville H."/>
            <person name="Ram K.R."/>
            <person name="Rand D."/>
            <person name="Rasmussen M.D."/>
            <person name="Reed L.K."/>
            <person name="Reenan R."/>
            <person name="Reily A."/>
            <person name="Remington K.A."/>
            <person name="Rieger T.T."/>
            <person name="Ritchie M.G."/>
            <person name="Robin C."/>
            <person name="Rogers Y.H."/>
            <person name="Rohde C."/>
            <person name="Rozas J."/>
            <person name="Rubenfield M.J."/>
            <person name="Ruiz A."/>
            <person name="Russo S."/>
            <person name="Salzberg S.L."/>
            <person name="Sanchez-Gracia A."/>
            <person name="Saranga D.J."/>
            <person name="Sato H."/>
            <person name="Schaeffer S.W."/>
            <person name="Schatz M.C."/>
            <person name="Schlenke T."/>
            <person name="Schwartz R."/>
            <person name="Segarra C."/>
            <person name="Singh R.S."/>
            <person name="Sirot L."/>
            <person name="Sirota M."/>
            <person name="Sisneros N.B."/>
            <person name="Smith C.D."/>
            <person name="Smith T.F."/>
            <person name="Spieth J."/>
            <person name="Stage D.E."/>
            <person name="Stark A."/>
            <person name="Stephan W."/>
            <person name="Strausberg R.L."/>
            <person name="Strempel S."/>
            <person name="Sturgill D."/>
            <person name="Sutton G."/>
            <person name="Sutton G.G."/>
            <person name="Tao W."/>
            <person name="Teichmann S."/>
            <person name="Tobari Y.N."/>
            <person name="Tomimura Y."/>
            <person name="Tsolas J.M."/>
            <person name="Valente V.L."/>
            <person name="Venter E."/>
            <person name="Venter J.C."/>
            <person name="Vicario S."/>
            <person name="Vieira F.G."/>
            <person name="Vilella A.J."/>
            <person name="Villasante A."/>
            <person name="Walenz B."/>
            <person name="Wang J."/>
            <person name="Wasserman M."/>
            <person name="Watts T."/>
            <person name="Wilson D."/>
            <person name="Wilson R.K."/>
            <person name="Wing R.A."/>
            <person name="Wolfner M.F."/>
            <person name="Wong A."/>
            <person name="Wong G.K."/>
            <person name="Wu C.I."/>
            <person name="Wu G."/>
            <person name="Yamamoto D."/>
            <person name="Yang H.P."/>
            <person name="Yang S.P."/>
            <person name="Yorke J.A."/>
            <person name="Yoshida K."/>
            <person name="Zdobnov E."/>
            <person name="Zhang P."/>
            <person name="Zhang Y."/>
            <person name="Zimin A.V."/>
            <person name="Baldwin J."/>
            <person name="Abdouelleil A."/>
            <person name="Abdulkadir J."/>
            <person name="Abebe A."/>
            <person name="Abera B."/>
            <person name="Abreu J."/>
            <person name="Acer S.C."/>
            <person name="Aftuck L."/>
            <person name="Alexander A."/>
            <person name="An P."/>
            <person name="Anderson E."/>
            <person name="Anderson S."/>
            <person name="Arachi H."/>
            <person name="Azer M."/>
            <person name="Bachantsang P."/>
            <person name="Barry A."/>
            <person name="Bayul T."/>
            <person name="Berlin A."/>
            <person name="Bessette D."/>
            <person name="Bloom T."/>
            <person name="Blye J."/>
            <person name="Boguslavskiy L."/>
            <person name="Bonnet C."/>
            <person name="Boukhgalter B."/>
            <person name="Bourzgui I."/>
            <person name="Brown A."/>
            <person name="Cahill P."/>
            <person name="Channer S."/>
            <person name="Cheshatsang Y."/>
            <person name="Chuda L."/>
            <person name="Citroen M."/>
            <person name="Collymore A."/>
            <person name="Cooke P."/>
            <person name="Costello M."/>
            <person name="D'Aco K."/>
            <person name="Daza R."/>
            <person name="De Haan G."/>
            <person name="DeGray S."/>
            <person name="DeMaso C."/>
            <person name="Dhargay N."/>
            <person name="Dooley K."/>
            <person name="Dooley E."/>
            <person name="Doricent M."/>
            <person name="Dorje P."/>
            <person name="Dorjee K."/>
            <person name="Dupes A."/>
            <person name="Elong R."/>
            <person name="Falk J."/>
            <person name="Farina A."/>
            <person name="Faro S."/>
            <person name="Ferguson D."/>
            <person name="Fisher S."/>
            <person name="Foley C.D."/>
            <person name="Franke A."/>
            <person name="Friedrich D."/>
            <person name="Gadbois L."/>
            <person name="Gearin G."/>
            <person name="Gearin C.R."/>
            <person name="Giannoukos G."/>
            <person name="Goode T."/>
            <person name="Graham J."/>
            <person name="Grandbois E."/>
            <person name="Grewal S."/>
            <person name="Gyaltsen K."/>
            <person name="Hafez N."/>
            <person name="Hagos B."/>
            <person name="Hall J."/>
            <person name="Henson C."/>
            <person name="Hollinger A."/>
            <person name="Honan T."/>
            <person name="Huard M.D."/>
            <person name="Hughes L."/>
            <person name="Hurhula B."/>
            <person name="Husby M.E."/>
            <person name="Kamat A."/>
            <person name="Kanga B."/>
            <person name="Kashin S."/>
            <person name="Khazanovich D."/>
            <person name="Kisner P."/>
            <person name="Lance K."/>
            <person name="Lara M."/>
            <person name="Lee W."/>
            <person name="Lennon N."/>
            <person name="Letendre F."/>
            <person name="LeVine R."/>
            <person name="Lipovsky A."/>
            <person name="Liu X."/>
            <person name="Liu J."/>
            <person name="Liu S."/>
            <person name="Lokyitsang T."/>
            <person name="Lokyitsang Y."/>
            <person name="Lubonja R."/>
            <person name="Lui A."/>
            <person name="MacDonald P."/>
            <person name="Magnisalis V."/>
            <person name="Maru K."/>
            <person name="Matthews C."/>
            <person name="McCusker W."/>
            <person name="McDonough S."/>
            <person name="Mehta T."/>
            <person name="Meldrim J."/>
            <person name="Meneus L."/>
            <person name="Mihai O."/>
            <person name="Mihalev A."/>
            <person name="Mihova T."/>
            <person name="Mittelman R."/>
            <person name="Mlenga V."/>
            <person name="Montmayeur A."/>
            <person name="Mulrain L."/>
            <person name="Navidi A."/>
            <person name="Naylor J."/>
            <person name="Negash T."/>
            <person name="Nguyen T."/>
            <person name="Nguyen N."/>
            <person name="Nicol R."/>
            <person name="Norbu C."/>
            <person name="Norbu N."/>
            <person name="Novod N."/>
            <person name="O'Neill B."/>
            <person name="Osman S."/>
            <person name="Markiewicz E."/>
            <person name="Oyono O.L."/>
            <person name="Patti C."/>
            <person name="Phunkhang P."/>
            <person name="Pierre F."/>
            <person name="Priest M."/>
            <person name="Raghuraman S."/>
            <person name="Rege F."/>
            <person name="Reyes R."/>
            <person name="Rise C."/>
            <person name="Rogov P."/>
            <person name="Ross K."/>
            <person name="Ryan E."/>
            <person name="Settipalli S."/>
            <person name="Shea T."/>
            <person name="Sherpa N."/>
            <person name="Shi L."/>
            <person name="Shih D."/>
            <person name="Sparrow T."/>
            <person name="Spaulding J."/>
            <person name="Stalker J."/>
            <person name="Stange-Thomann N."/>
            <person name="Stavropoulos S."/>
            <person name="Stone C."/>
            <person name="Strader C."/>
            <person name="Tesfaye S."/>
            <person name="Thomson T."/>
            <person name="Thoulutsang Y."/>
            <person name="Thoulutsang D."/>
            <person name="Topham K."/>
            <person name="Topping I."/>
            <person name="Tsamla T."/>
            <person name="Vassiliev H."/>
            <person name="Vo A."/>
            <person name="Wangchuk T."/>
            <person name="Wangdi T."/>
            <person name="Weiand M."/>
            <person name="Wilkinson J."/>
            <person name="Wilson A."/>
            <person name="Yadav S."/>
            <person name="Young G."/>
            <person name="Yu Q."/>
            <person name="Zembek L."/>
            <person name="Zhong D."/>
            <person name="Zimmer A."/>
            <person name="Zwirko Z."/>
            <person name="Jaffe D.B."/>
            <person name="Alvarez P."/>
            <person name="Brockman W."/>
            <person name="Butler J."/>
            <person name="Chin C."/>
            <person name="Gnerre S."/>
            <person name="Grabherr M."/>
            <person name="Kleber M."/>
            <person name="Mauceli E."/>
            <person name="MacCallum I."/>
        </authorList>
    </citation>
    <scope>NUCLEOTIDE SEQUENCE [LARGE SCALE GENOMIC DNA]</scope>
    <source>
        <strain evidence="8">MSH-3 / Tucson 14011-0111.49</strain>
    </source>
</reference>
<evidence type="ECO:0000256" key="1">
    <source>
        <dbReference type="ARBA" id="ARBA00004141"/>
    </source>
</evidence>
<dbReference type="Proteomes" id="UP000008744">
    <property type="component" value="Unassembled WGS sequence"/>
</dbReference>
<gene>
    <name evidence="7" type="primary">Dper\GL13195</name>
    <name evidence="7" type="ORF">Dper_GL13195</name>
</gene>
<proteinExistence type="inferred from homology"/>
<dbReference type="EMBL" id="CH693287">
    <property type="protein sequence ID" value="EDW36554.1"/>
    <property type="molecule type" value="Genomic_DNA"/>
</dbReference>
<feature type="transmembrane region" description="Helical" evidence="6">
    <location>
        <begin position="163"/>
        <end position="182"/>
    </location>
</feature>